<dbReference type="InterPro" id="IPR032675">
    <property type="entry name" value="LRR_dom_sf"/>
</dbReference>
<feature type="region of interest" description="Disordered" evidence="1">
    <location>
        <begin position="232"/>
        <end position="262"/>
    </location>
</feature>
<protein>
    <submittedName>
        <fullName evidence="2">Uncharacterized protein</fullName>
    </submittedName>
</protein>
<proteinExistence type="predicted"/>
<feature type="region of interest" description="Disordered" evidence="1">
    <location>
        <begin position="613"/>
        <end position="632"/>
    </location>
</feature>
<feature type="region of interest" description="Disordered" evidence="1">
    <location>
        <begin position="648"/>
        <end position="678"/>
    </location>
</feature>
<dbReference type="OrthoDB" id="64561at2759"/>
<organism evidence="3">
    <name type="scientific">Salpingoeca rosetta (strain ATCC 50818 / BSB-021)</name>
    <dbReference type="NCBI Taxonomy" id="946362"/>
    <lineage>
        <taxon>Eukaryota</taxon>
        <taxon>Choanoflagellata</taxon>
        <taxon>Craspedida</taxon>
        <taxon>Salpingoecidae</taxon>
        <taxon>Salpingoeca</taxon>
    </lineage>
</organism>
<feature type="region of interest" description="Disordered" evidence="1">
    <location>
        <begin position="39"/>
        <end position="78"/>
    </location>
</feature>
<evidence type="ECO:0000256" key="1">
    <source>
        <dbReference type="SAM" id="MobiDB-lite"/>
    </source>
</evidence>
<dbReference type="Proteomes" id="UP000007799">
    <property type="component" value="Unassembled WGS sequence"/>
</dbReference>
<dbReference type="InParanoid" id="F2UT70"/>
<feature type="compositionally biased region" description="Basic and acidic residues" evidence="1">
    <location>
        <begin position="233"/>
        <end position="250"/>
    </location>
</feature>
<dbReference type="Gene3D" id="3.80.10.10">
    <property type="entry name" value="Ribonuclease Inhibitor"/>
    <property type="match status" value="1"/>
</dbReference>
<dbReference type="RefSeq" id="XP_004987644.1">
    <property type="nucleotide sequence ID" value="XM_004987587.1"/>
</dbReference>
<dbReference type="EMBL" id="GL832998">
    <property type="protein sequence ID" value="EGD81329.1"/>
    <property type="molecule type" value="Genomic_DNA"/>
</dbReference>
<reference evidence="2" key="1">
    <citation type="submission" date="2009-08" db="EMBL/GenBank/DDBJ databases">
        <title>Annotation of Salpingoeca rosetta.</title>
        <authorList>
            <consortium name="The Broad Institute Genome Sequencing Platform"/>
            <person name="Russ C."/>
            <person name="Cuomo C."/>
            <person name="Burger G."/>
            <person name="Gray M.W."/>
            <person name="Holland P.W.H."/>
            <person name="King N."/>
            <person name="Lang F.B.F."/>
            <person name="Roger A.J."/>
            <person name="Ruiz-Trillo I."/>
            <person name="Young S.K."/>
            <person name="Zeng Q."/>
            <person name="Gargeya S."/>
            <person name="Alvarado L."/>
            <person name="Berlin A."/>
            <person name="Chapman S.B."/>
            <person name="Chen Z."/>
            <person name="Freedman E."/>
            <person name="Gellesch M."/>
            <person name="Goldberg J."/>
            <person name="Griggs A."/>
            <person name="Gujja S."/>
            <person name="Heilman E."/>
            <person name="Heiman D."/>
            <person name="Howarth C."/>
            <person name="Mehta T."/>
            <person name="Neiman D."/>
            <person name="Pearson M."/>
            <person name="Roberts A."/>
            <person name="Saif S."/>
            <person name="Shea T."/>
            <person name="Shenoy N."/>
            <person name="Sisk P."/>
            <person name="Stolte C."/>
            <person name="Sykes S."/>
            <person name="White J."/>
            <person name="Yandava C."/>
            <person name="Haas B."/>
            <person name="Nusbaum C."/>
            <person name="Birren B."/>
        </authorList>
    </citation>
    <scope>NUCLEOTIDE SEQUENCE [LARGE SCALE GENOMIC DNA]</scope>
    <source>
        <strain evidence="2">ATCC 50818</strain>
    </source>
</reference>
<evidence type="ECO:0000313" key="3">
    <source>
        <dbReference type="Proteomes" id="UP000007799"/>
    </source>
</evidence>
<sequence>MVLSLASRAMFNNLPYLLPKHVRDFHALSGVCWDRPMTRNAQHDDDDGDGDGYGGGDGEEKTGAHHNTHGCSGHTEKEEHDNDAALAAGIRVYDFNKDRFYAYSWIGVWWQIGLITRHLGAIAHEERFHRLVRLSVRARVVPPPRVVLQCAELRFANVTGVCRRLAKAMECMDALEQQRKHRPRVMIRMLRSLPESSVLQRILPVQHATFVINTPESLSQLQAALAAFASATPRDEGEAAKPGNDNRADQSNDADVTARRRPGQAPWAFEQLRLEGTITVVSGISGVRRLVVGMSSIEHIHDIQDVQELEITHGHNLRRIERIQDLSSVTISDLRHDSALRGLVGVPTVEVQAHSELEDMDMEPLRESLHVTLRSCGVHDISCLTSARVLTLNVCPRITAVGALPNLRVLDASACWELVSVDLTNLLKVSVRHPNKEFRFTPSTSSTRLKSLAVEGLTLPAGLESLPSAPHSLDLFINPELYLGRLRRADMFAARPRRARMTMTAANLGVAVGAEHVGIAWYHNTRSAELDVSALAAAQSLVLEAASCSVRGLEHLHRLQRLDVDGAYMADPSVLAALPHLTHLTYREAPAGVLDVRALSSLVHLNIHSVASLNDDADDDGEGHTGGDGDGGGRGLHWDSMLFGLGGGPGAHRERGQDEGGARTSDNDEEEREREGSDAGVHGALGVVVVVVKGLGCLKHLCRLNLWNVHIEDAPIVRDCAQVQIARVTGALTIDRASTVTITSCTTRLGVTALRDCNHVLLEACPLTCVRAINDIGTLEIRRCDGADLSGVSRVGRLLWKCHSASPLLTLGPSVDVIKVEVDGGRRGSWQAVSMSTEQRTRWLRDVVLPATAT</sequence>
<dbReference type="SUPFAM" id="SSF52047">
    <property type="entry name" value="RNI-like"/>
    <property type="match status" value="1"/>
</dbReference>
<feature type="compositionally biased region" description="Basic and acidic residues" evidence="1">
    <location>
        <begin position="651"/>
        <end position="661"/>
    </location>
</feature>
<accession>F2UT70</accession>
<dbReference type="GeneID" id="16068167"/>
<dbReference type="AlphaFoldDB" id="F2UT70"/>
<name>F2UT70_SALR5</name>
<dbReference type="KEGG" id="sre:PTSG_11366"/>
<evidence type="ECO:0000313" key="2">
    <source>
        <dbReference type="EMBL" id="EGD81329.1"/>
    </source>
</evidence>
<keyword evidence="3" id="KW-1185">Reference proteome</keyword>
<gene>
    <name evidence="2" type="ORF">PTSG_11366</name>
</gene>